<comment type="similarity">
    <text evidence="2">Belongs to the leptin family.</text>
</comment>
<dbReference type="GO" id="GO:0005179">
    <property type="term" value="F:hormone activity"/>
    <property type="evidence" value="ECO:0007669"/>
    <property type="project" value="InterPro"/>
</dbReference>
<dbReference type="PRINTS" id="PR00495">
    <property type="entry name" value="LEPTIN"/>
</dbReference>
<evidence type="ECO:0000313" key="8">
    <source>
        <dbReference type="RefSeq" id="XP_019501715.1"/>
    </source>
</evidence>
<dbReference type="GO" id="GO:0051897">
    <property type="term" value="P:positive regulation of phosphatidylinositol 3-kinase/protein kinase B signal transduction"/>
    <property type="evidence" value="ECO:0007669"/>
    <property type="project" value="TreeGrafter"/>
</dbReference>
<evidence type="ECO:0000256" key="1">
    <source>
        <dbReference type="ARBA" id="ARBA00004613"/>
    </source>
</evidence>
<dbReference type="GeneID" id="109384650"/>
<evidence type="ECO:0000256" key="3">
    <source>
        <dbReference type="ARBA" id="ARBA00021421"/>
    </source>
</evidence>
<dbReference type="Gene3D" id="1.20.1250.10">
    <property type="match status" value="1"/>
</dbReference>
<sequence>MEEKTRRSWILSDAKYCPWSPPGFRAQEAHLEGRMRCGPLCQLLWLWLCLSYIEAVPTQKIQDDTKVLIKTIITRINGVSHMQSVSKYSITGLDFLPGFQSALSLSMMNDILETYQKILINLPSRNLMQISNDMENLQHLLQLLASSRGCHFTQVPGLNSLKGSILEASLYSTEVVVLNGLKAFLQQMLRQLDFSPEC</sequence>
<dbReference type="Pfam" id="PF02024">
    <property type="entry name" value="Leptin"/>
    <property type="match status" value="1"/>
</dbReference>
<evidence type="ECO:0000313" key="7">
    <source>
        <dbReference type="Proteomes" id="UP000694851"/>
    </source>
</evidence>
<keyword evidence="6" id="KW-1015">Disulfide bond</keyword>
<accession>A0A8B7RRD8</accession>
<dbReference type="GO" id="GO:1900745">
    <property type="term" value="P:positive regulation of p38MAPK cascade"/>
    <property type="evidence" value="ECO:0007669"/>
    <property type="project" value="TreeGrafter"/>
</dbReference>
<dbReference type="SUPFAM" id="SSF47266">
    <property type="entry name" value="4-helical cytokines"/>
    <property type="match status" value="1"/>
</dbReference>
<dbReference type="InterPro" id="IPR000065">
    <property type="entry name" value="Leptin"/>
</dbReference>
<protein>
    <recommendedName>
        <fullName evidence="3">Leptin</fullName>
    </recommendedName>
    <alternativeName>
        <fullName evidence="5">Obesity factor</fullName>
    </alternativeName>
</protein>
<proteinExistence type="inferred from homology"/>
<evidence type="ECO:0000256" key="5">
    <source>
        <dbReference type="ARBA" id="ARBA00030981"/>
    </source>
</evidence>
<keyword evidence="4" id="KW-0964">Secreted</keyword>
<dbReference type="GO" id="GO:0032868">
    <property type="term" value="P:response to insulin"/>
    <property type="evidence" value="ECO:0007669"/>
    <property type="project" value="TreeGrafter"/>
</dbReference>
<dbReference type="InterPro" id="IPR009079">
    <property type="entry name" value="4_helix_cytokine-like_core"/>
</dbReference>
<dbReference type="PIRSF" id="PIRSF001837">
    <property type="entry name" value="Leptin"/>
    <property type="match status" value="1"/>
</dbReference>
<dbReference type="AlphaFoldDB" id="A0A8B7RRD8"/>
<keyword evidence="7" id="KW-1185">Reference proteome</keyword>
<dbReference type="CTD" id="3952"/>
<evidence type="ECO:0000256" key="4">
    <source>
        <dbReference type="ARBA" id="ARBA00022525"/>
    </source>
</evidence>
<dbReference type="Proteomes" id="UP000694851">
    <property type="component" value="Unplaced"/>
</dbReference>
<dbReference type="GO" id="GO:0038108">
    <property type="term" value="P:negative regulation of appetite by leptin-mediated signaling pathway"/>
    <property type="evidence" value="ECO:0007669"/>
    <property type="project" value="TreeGrafter"/>
</dbReference>
<dbReference type="GO" id="GO:0046427">
    <property type="term" value="P:positive regulation of receptor signaling pathway via JAK-STAT"/>
    <property type="evidence" value="ECO:0007669"/>
    <property type="project" value="TreeGrafter"/>
</dbReference>
<comment type="subcellular location">
    <subcellularLocation>
        <location evidence="1">Secreted</location>
    </subcellularLocation>
</comment>
<feature type="disulfide bond" evidence="6">
    <location>
        <begin position="150"/>
        <end position="198"/>
    </location>
</feature>
<dbReference type="OrthoDB" id="9872512at2759"/>
<name>A0A8B7RRD8_HIPAR</name>
<dbReference type="PANTHER" id="PTHR11724:SF1">
    <property type="entry name" value="LEPTIN"/>
    <property type="match status" value="1"/>
</dbReference>
<dbReference type="GO" id="GO:0032008">
    <property type="term" value="P:positive regulation of TOR signaling"/>
    <property type="evidence" value="ECO:0007669"/>
    <property type="project" value="TreeGrafter"/>
</dbReference>
<organism evidence="7 8">
    <name type="scientific">Hipposideros armiger</name>
    <name type="common">Great Himalayan leaf-nosed bat</name>
    <dbReference type="NCBI Taxonomy" id="186990"/>
    <lineage>
        <taxon>Eukaryota</taxon>
        <taxon>Metazoa</taxon>
        <taxon>Chordata</taxon>
        <taxon>Craniata</taxon>
        <taxon>Vertebrata</taxon>
        <taxon>Euteleostomi</taxon>
        <taxon>Mammalia</taxon>
        <taxon>Eutheria</taxon>
        <taxon>Laurasiatheria</taxon>
        <taxon>Chiroptera</taxon>
        <taxon>Yinpterochiroptera</taxon>
        <taxon>Rhinolophoidea</taxon>
        <taxon>Hipposideridae</taxon>
        <taxon>Hipposideros</taxon>
    </lineage>
</organism>
<evidence type="ECO:0000256" key="2">
    <source>
        <dbReference type="ARBA" id="ARBA00005834"/>
    </source>
</evidence>
<dbReference type="GO" id="GO:0005615">
    <property type="term" value="C:extracellular space"/>
    <property type="evidence" value="ECO:0007669"/>
    <property type="project" value="TreeGrafter"/>
</dbReference>
<dbReference type="GO" id="GO:0006629">
    <property type="term" value="P:lipid metabolic process"/>
    <property type="evidence" value="ECO:0007669"/>
    <property type="project" value="TreeGrafter"/>
</dbReference>
<gene>
    <name evidence="8" type="primary">LEP</name>
</gene>
<evidence type="ECO:0000256" key="6">
    <source>
        <dbReference type="PIRSR" id="PIRSR001837-1"/>
    </source>
</evidence>
<dbReference type="RefSeq" id="XP_019501715.1">
    <property type="nucleotide sequence ID" value="XM_019646170.1"/>
</dbReference>
<dbReference type="PANTHER" id="PTHR11724">
    <property type="entry name" value="LEPTIN"/>
    <property type="match status" value="1"/>
</dbReference>
<dbReference type="GO" id="GO:0006112">
    <property type="term" value="P:energy reserve metabolic process"/>
    <property type="evidence" value="ECO:0007669"/>
    <property type="project" value="TreeGrafter"/>
</dbReference>
<dbReference type="KEGG" id="hai:109384650"/>
<reference evidence="8" key="1">
    <citation type="submission" date="2025-08" db="UniProtKB">
        <authorList>
            <consortium name="RefSeq"/>
        </authorList>
    </citation>
    <scope>IDENTIFICATION</scope>
    <source>
        <tissue evidence="8">Muscle</tissue>
    </source>
</reference>
<dbReference type="GO" id="GO:0051428">
    <property type="term" value="F:peptide hormone receptor binding"/>
    <property type="evidence" value="ECO:0007669"/>
    <property type="project" value="TreeGrafter"/>
</dbReference>